<reference evidence="1" key="2">
    <citation type="submission" date="2004-02" db="EMBL/GenBank/DDBJ databases">
        <authorList>
            <consortium name="Genoscope"/>
            <consortium name="Whitehead Institute Centre for Genome Research"/>
        </authorList>
    </citation>
    <scope>NUCLEOTIDE SEQUENCE</scope>
</reference>
<evidence type="ECO:0000313" key="1">
    <source>
        <dbReference type="EMBL" id="CAG01308.1"/>
    </source>
</evidence>
<comment type="caution">
    <text evidence="1">The sequence shown here is derived from an EMBL/GenBank/DDBJ whole genome shotgun (WGS) entry which is preliminary data.</text>
</comment>
<reference evidence="1" key="1">
    <citation type="journal article" date="2004" name="Nature">
        <title>Genome duplication in the teleost fish Tetraodon nigroviridis reveals the early vertebrate proto-karyotype.</title>
        <authorList>
            <person name="Jaillon O."/>
            <person name="Aury J.-M."/>
            <person name="Brunet F."/>
            <person name="Petit J.-L."/>
            <person name="Stange-Thomann N."/>
            <person name="Mauceli E."/>
            <person name="Bouneau L."/>
            <person name="Fischer C."/>
            <person name="Ozouf-Costaz C."/>
            <person name="Bernot A."/>
            <person name="Nicaud S."/>
            <person name="Jaffe D."/>
            <person name="Fisher S."/>
            <person name="Lutfalla G."/>
            <person name="Dossat C."/>
            <person name="Segurens B."/>
            <person name="Dasilva C."/>
            <person name="Salanoubat M."/>
            <person name="Levy M."/>
            <person name="Boudet N."/>
            <person name="Castellano S."/>
            <person name="Anthouard V."/>
            <person name="Jubin C."/>
            <person name="Castelli V."/>
            <person name="Katinka M."/>
            <person name="Vacherie B."/>
            <person name="Biemont C."/>
            <person name="Skalli Z."/>
            <person name="Cattolico L."/>
            <person name="Poulain J."/>
            <person name="De Berardinis V."/>
            <person name="Cruaud C."/>
            <person name="Duprat S."/>
            <person name="Brottier P."/>
            <person name="Coutanceau J.-P."/>
            <person name="Gouzy J."/>
            <person name="Parra G."/>
            <person name="Lardier G."/>
            <person name="Chapple C."/>
            <person name="McKernan K.J."/>
            <person name="McEwan P."/>
            <person name="Bosak S."/>
            <person name="Kellis M."/>
            <person name="Volff J.-N."/>
            <person name="Guigo R."/>
            <person name="Zody M.C."/>
            <person name="Mesirov J."/>
            <person name="Lindblad-Toh K."/>
            <person name="Birren B."/>
            <person name="Nusbaum C."/>
            <person name="Kahn D."/>
            <person name="Robinson-Rechavi M."/>
            <person name="Laudet V."/>
            <person name="Schachter V."/>
            <person name="Quetier F."/>
            <person name="Saurin W."/>
            <person name="Scarpelli C."/>
            <person name="Wincker P."/>
            <person name="Lander E.S."/>
            <person name="Weissenbach J."/>
            <person name="Roest Crollius H."/>
        </authorList>
    </citation>
    <scope>NUCLEOTIDE SEQUENCE [LARGE SCALE GENOMIC DNA]</scope>
</reference>
<protein>
    <submittedName>
        <fullName evidence="1">(spotted green pufferfish) hypothetical protein</fullName>
    </submittedName>
</protein>
<dbReference type="EMBL" id="CAAE01014638">
    <property type="protein sequence ID" value="CAG01308.1"/>
    <property type="molecule type" value="Genomic_DNA"/>
</dbReference>
<organism evidence="1">
    <name type="scientific">Tetraodon nigroviridis</name>
    <name type="common">Spotted green pufferfish</name>
    <name type="synonym">Chelonodon nigroviridis</name>
    <dbReference type="NCBI Taxonomy" id="99883"/>
    <lineage>
        <taxon>Eukaryota</taxon>
        <taxon>Metazoa</taxon>
        <taxon>Chordata</taxon>
        <taxon>Craniata</taxon>
        <taxon>Vertebrata</taxon>
        <taxon>Euteleostomi</taxon>
        <taxon>Actinopterygii</taxon>
        <taxon>Neopterygii</taxon>
        <taxon>Teleostei</taxon>
        <taxon>Neoteleostei</taxon>
        <taxon>Acanthomorphata</taxon>
        <taxon>Eupercaria</taxon>
        <taxon>Tetraodontiformes</taxon>
        <taxon>Tetradontoidea</taxon>
        <taxon>Tetraodontidae</taxon>
        <taxon>Tetraodon</taxon>
    </lineage>
</organism>
<dbReference type="KEGG" id="tng:GSTEN00020042G001"/>
<gene>
    <name evidence="1" type="ORF">GSTENG00020042001</name>
</gene>
<name>Q4SDH4_TETNG</name>
<proteinExistence type="predicted"/>
<accession>Q4SDH4</accession>
<dbReference type="AlphaFoldDB" id="Q4SDH4"/>
<sequence length="133" mass="13886">MKGGHCSLRRIFAPAELPPPPIMDAHLPGPATGCSEQSSSPAFISGGRVSVRGGVGLLCLRDEGEAEALLPPVLHGEPLNLLVKVLTSISQLAAPASSCRCWRKPSAGVRGGVWNLSGSEIRSAPRYHLALES</sequence>